<protein>
    <submittedName>
        <fullName evidence="2">Uncharacterized protein</fullName>
    </submittedName>
</protein>
<dbReference type="PROSITE" id="PS51257">
    <property type="entry name" value="PROKAR_LIPOPROTEIN"/>
    <property type="match status" value="1"/>
</dbReference>
<name>A0A9D2M4I2_9FIRM</name>
<organism evidence="2 3">
    <name type="scientific">Candidatus Gemmiger avicola</name>
    <dbReference type="NCBI Taxonomy" id="2838605"/>
    <lineage>
        <taxon>Bacteria</taxon>
        <taxon>Bacillati</taxon>
        <taxon>Bacillota</taxon>
        <taxon>Clostridia</taxon>
        <taxon>Eubacteriales</taxon>
        <taxon>Gemmiger</taxon>
    </lineage>
</organism>
<comment type="caution">
    <text evidence="2">The sequence shown here is derived from an EMBL/GenBank/DDBJ whole genome shotgun (WGS) entry which is preliminary data.</text>
</comment>
<gene>
    <name evidence="2" type="ORF">H9945_02310</name>
</gene>
<keyword evidence="1" id="KW-0732">Signal</keyword>
<evidence type="ECO:0000256" key="1">
    <source>
        <dbReference type="SAM" id="SignalP"/>
    </source>
</evidence>
<feature type="chain" id="PRO_5038505973" evidence="1">
    <location>
        <begin position="27"/>
        <end position="482"/>
    </location>
</feature>
<dbReference type="AlphaFoldDB" id="A0A9D2M4I2"/>
<feature type="signal peptide" evidence="1">
    <location>
        <begin position="1"/>
        <end position="26"/>
    </location>
</feature>
<reference evidence="2" key="1">
    <citation type="journal article" date="2021" name="PeerJ">
        <title>Extensive microbial diversity within the chicken gut microbiome revealed by metagenomics and culture.</title>
        <authorList>
            <person name="Gilroy R."/>
            <person name="Ravi A."/>
            <person name="Getino M."/>
            <person name="Pursley I."/>
            <person name="Horton D.L."/>
            <person name="Alikhan N.F."/>
            <person name="Baker D."/>
            <person name="Gharbi K."/>
            <person name="Hall N."/>
            <person name="Watson M."/>
            <person name="Adriaenssens E.M."/>
            <person name="Foster-Nyarko E."/>
            <person name="Jarju S."/>
            <person name="Secka A."/>
            <person name="Antonio M."/>
            <person name="Oren A."/>
            <person name="Chaudhuri R.R."/>
            <person name="La Ragione R."/>
            <person name="Hildebrand F."/>
            <person name="Pallen M.J."/>
        </authorList>
    </citation>
    <scope>NUCLEOTIDE SEQUENCE</scope>
    <source>
        <strain evidence="2">ChiBcec8-13705</strain>
    </source>
</reference>
<dbReference type="Proteomes" id="UP000886803">
    <property type="component" value="Unassembled WGS sequence"/>
</dbReference>
<sequence>MKQSLLRALPFTLALCLALAACGAPAAESAAANPAAPTSETAASTAIGAGEAHLLGETYGGGAAYALHIPDAASHGGSLLLRLDYATGQETPYCTIPGCDHQSQDCGAWQYFRLNQPLQLYPDGDRCYELYRTGCTLYENPEENPTDKAIAALGTDACLIVADGASRKLLASFPDLPDGDSGLVRDLVADDRNLYLLMELRHDQTDHSDDELRLLSVDQQSGATAALRSWTAAELGQDIWNYSLVGARGRTLYLALSQVENDPEQKDYGLVTGGRIDCFDLDTASWRTGLQWESEGFYTVGDGDSAYTGYERTLVLPMQNPTSFVRQDFSAGALTAVDYETGEEQLLCTGLPTRSPGEFLSYEITELPDWYVVRTSQGPWESDTRESRLFLIPRAGGEATEVTLQYYESAHGTQPIFIWDEWEGDFFCLYGYEETSFQGINKDGSLYEGTNFQELEGLLSAEDLLASAPNYRPVTPWNEAAR</sequence>
<reference evidence="2" key="2">
    <citation type="submission" date="2021-04" db="EMBL/GenBank/DDBJ databases">
        <authorList>
            <person name="Gilroy R."/>
        </authorList>
    </citation>
    <scope>NUCLEOTIDE SEQUENCE</scope>
    <source>
        <strain evidence="2">ChiBcec8-13705</strain>
    </source>
</reference>
<evidence type="ECO:0000313" key="2">
    <source>
        <dbReference type="EMBL" id="HJB41310.1"/>
    </source>
</evidence>
<accession>A0A9D2M4I2</accession>
<dbReference type="EMBL" id="DWYG01000024">
    <property type="protein sequence ID" value="HJB41310.1"/>
    <property type="molecule type" value="Genomic_DNA"/>
</dbReference>
<evidence type="ECO:0000313" key="3">
    <source>
        <dbReference type="Proteomes" id="UP000886803"/>
    </source>
</evidence>
<proteinExistence type="predicted"/>